<evidence type="ECO:0000313" key="2">
    <source>
        <dbReference type="Proteomes" id="UP000018296"/>
    </source>
</evidence>
<dbReference type="EMBL" id="AWTC01000018">
    <property type="protein sequence ID" value="EST10723.1"/>
    <property type="molecule type" value="Genomic_DNA"/>
</dbReference>
<proteinExistence type="predicted"/>
<dbReference type="GO" id="GO:0005829">
    <property type="term" value="C:cytosol"/>
    <property type="evidence" value="ECO:0007669"/>
    <property type="project" value="TreeGrafter"/>
</dbReference>
<protein>
    <submittedName>
        <fullName evidence="1">HAD family hydrolase</fullName>
    </submittedName>
</protein>
<dbReference type="InterPro" id="IPR006379">
    <property type="entry name" value="HAD-SF_hydro_IIB"/>
</dbReference>
<evidence type="ECO:0000313" key="1">
    <source>
        <dbReference type="EMBL" id="EST10723.1"/>
    </source>
</evidence>
<dbReference type="PANTHER" id="PTHR10000">
    <property type="entry name" value="PHOSPHOSERINE PHOSPHATASE"/>
    <property type="match status" value="1"/>
</dbReference>
<keyword evidence="1" id="KW-0378">Hydrolase</keyword>
<keyword evidence="2" id="KW-1185">Reference proteome</keyword>
<sequence length="256" mass="28754">MNFVLDLDGTICFKGQPISEKIMCAIESLTREEHQVIFASARPIRDMLPVLHQQFYNYTMIGGNGSLIYKNGAIKKAHSFSPADVKNVLSLIQEFKATYLLDGDWNYSYTGPADHPILQNVDPAHLAKRVPLERFTSIVKVLILSSTDNKQLAKRLEDLNLFVNHHANEDVLDISPKGISKWSALESLGVKSNSYIAFGNDANDLTMFTHAFHTVMIGYHEELSTLATERISMNGDVEQEIVKKITTLSAYQFCNK</sequence>
<dbReference type="AlphaFoldDB" id="V6IUG7"/>
<organism evidence="1 2">
    <name type="scientific">Sporolactobacillus laevolacticus DSM 442</name>
    <dbReference type="NCBI Taxonomy" id="1395513"/>
    <lineage>
        <taxon>Bacteria</taxon>
        <taxon>Bacillati</taxon>
        <taxon>Bacillota</taxon>
        <taxon>Bacilli</taxon>
        <taxon>Bacillales</taxon>
        <taxon>Sporolactobacillaceae</taxon>
        <taxon>Sporolactobacillus</taxon>
    </lineage>
</organism>
<dbReference type="InterPro" id="IPR036412">
    <property type="entry name" value="HAD-like_sf"/>
</dbReference>
<name>V6IUG7_9BACL</name>
<dbReference type="GO" id="GO:0000287">
    <property type="term" value="F:magnesium ion binding"/>
    <property type="evidence" value="ECO:0007669"/>
    <property type="project" value="TreeGrafter"/>
</dbReference>
<gene>
    <name evidence="1" type="ORF">P343_15290</name>
</gene>
<reference evidence="1 2" key="1">
    <citation type="journal article" date="2013" name="Genome Announc.">
        <title>Genome Sequence of Sporolactobacillus laevolacticus DSM442, an Efficient Polymer-Grade D-Lactate Producer from Agricultural Waste Cottonseed as a Nitrogen Source.</title>
        <authorList>
            <person name="Wang H."/>
            <person name="Wang L."/>
            <person name="Ju J."/>
            <person name="Yu B."/>
            <person name="Ma Y."/>
        </authorList>
    </citation>
    <scope>NUCLEOTIDE SEQUENCE [LARGE SCALE GENOMIC DNA]</scope>
    <source>
        <strain evidence="1 2">DSM 442</strain>
    </source>
</reference>
<dbReference type="PATRIC" id="fig|1395513.3.peg.3110"/>
<dbReference type="Proteomes" id="UP000018296">
    <property type="component" value="Unassembled WGS sequence"/>
</dbReference>
<dbReference type="STRING" id="1395513.P343_15290"/>
<dbReference type="PANTHER" id="PTHR10000:SF53">
    <property type="entry name" value="5-AMINO-6-(5-PHOSPHO-D-RIBITYLAMINO)URACIL PHOSPHATASE YBJI-RELATED"/>
    <property type="match status" value="1"/>
</dbReference>
<dbReference type="RefSeq" id="WP_023511279.1">
    <property type="nucleotide sequence ID" value="NZ_AWTC01000018.1"/>
</dbReference>
<dbReference type="SUPFAM" id="SSF56784">
    <property type="entry name" value="HAD-like"/>
    <property type="match status" value="1"/>
</dbReference>
<dbReference type="Pfam" id="PF08282">
    <property type="entry name" value="Hydrolase_3"/>
    <property type="match status" value="1"/>
</dbReference>
<dbReference type="InterPro" id="IPR023214">
    <property type="entry name" value="HAD_sf"/>
</dbReference>
<dbReference type="GO" id="GO:0016791">
    <property type="term" value="F:phosphatase activity"/>
    <property type="evidence" value="ECO:0007669"/>
    <property type="project" value="TreeGrafter"/>
</dbReference>
<accession>V6IUG7</accession>
<dbReference type="Gene3D" id="3.30.1240.10">
    <property type="match status" value="1"/>
</dbReference>
<dbReference type="eggNOG" id="COG0561">
    <property type="taxonomic scope" value="Bacteria"/>
</dbReference>
<comment type="caution">
    <text evidence="1">The sequence shown here is derived from an EMBL/GenBank/DDBJ whole genome shotgun (WGS) entry which is preliminary data.</text>
</comment>
<dbReference type="NCBIfam" id="TIGR01484">
    <property type="entry name" value="HAD-SF-IIB"/>
    <property type="match status" value="1"/>
</dbReference>
<dbReference type="OrthoDB" id="1650327at2"/>
<dbReference type="Gene3D" id="3.40.50.1000">
    <property type="entry name" value="HAD superfamily/HAD-like"/>
    <property type="match status" value="1"/>
</dbReference>